<feature type="transmembrane region" description="Helical" evidence="12">
    <location>
        <begin position="834"/>
        <end position="858"/>
    </location>
</feature>
<evidence type="ECO:0000256" key="9">
    <source>
        <dbReference type="ARBA" id="ARBA00023136"/>
    </source>
</evidence>
<keyword evidence="5 12" id="KW-0812">Transmembrane</keyword>
<dbReference type="AlphaFoldDB" id="A0AAD6RTU6"/>
<feature type="signal peptide" evidence="13">
    <location>
        <begin position="1"/>
        <end position="22"/>
    </location>
</feature>
<evidence type="ECO:0000256" key="4">
    <source>
        <dbReference type="ARBA" id="ARBA00022614"/>
    </source>
</evidence>
<dbReference type="Pfam" id="PF08263">
    <property type="entry name" value="LRRNT_2"/>
    <property type="match status" value="1"/>
</dbReference>
<feature type="chain" id="PRO_5042096294" description="Leucine-rich repeat-containing N-terminal plant-type domain-containing protein" evidence="13">
    <location>
        <begin position="23"/>
        <end position="877"/>
    </location>
</feature>
<evidence type="ECO:0000256" key="3">
    <source>
        <dbReference type="ARBA" id="ARBA00022475"/>
    </source>
</evidence>
<evidence type="ECO:0000256" key="12">
    <source>
        <dbReference type="SAM" id="Phobius"/>
    </source>
</evidence>
<accession>A0AAD6RTU6</accession>
<dbReference type="FunFam" id="3.80.10.10:FF:000095">
    <property type="entry name" value="LRR receptor-like serine/threonine-protein kinase GSO1"/>
    <property type="match status" value="1"/>
</dbReference>
<evidence type="ECO:0000256" key="10">
    <source>
        <dbReference type="ARBA" id="ARBA00023170"/>
    </source>
</evidence>
<keyword evidence="3" id="KW-1003">Cell membrane</keyword>
<keyword evidence="4" id="KW-0433">Leucine-rich repeat</keyword>
<evidence type="ECO:0000259" key="14">
    <source>
        <dbReference type="Pfam" id="PF08263"/>
    </source>
</evidence>
<dbReference type="GO" id="GO:0005886">
    <property type="term" value="C:plasma membrane"/>
    <property type="evidence" value="ECO:0007669"/>
    <property type="project" value="UniProtKB-SubCell"/>
</dbReference>
<evidence type="ECO:0000313" key="15">
    <source>
        <dbReference type="EMBL" id="KAJ7015043.1"/>
    </source>
</evidence>
<reference evidence="15 16" key="1">
    <citation type="journal article" date="2023" name="Mol. Ecol. Resour.">
        <title>Chromosome-level genome assembly of a triploid poplar Populus alba 'Berolinensis'.</title>
        <authorList>
            <person name="Chen S."/>
            <person name="Yu Y."/>
            <person name="Wang X."/>
            <person name="Wang S."/>
            <person name="Zhang T."/>
            <person name="Zhou Y."/>
            <person name="He R."/>
            <person name="Meng N."/>
            <person name="Wang Y."/>
            <person name="Liu W."/>
            <person name="Liu Z."/>
            <person name="Liu J."/>
            <person name="Guo Q."/>
            <person name="Huang H."/>
            <person name="Sederoff R.R."/>
            <person name="Wang G."/>
            <person name="Qu G."/>
            <person name="Chen S."/>
        </authorList>
    </citation>
    <scope>NUCLEOTIDE SEQUENCE [LARGE SCALE GENOMIC DNA]</scope>
    <source>
        <strain evidence="15">SC-2020</strain>
    </source>
</reference>
<evidence type="ECO:0000256" key="1">
    <source>
        <dbReference type="ARBA" id="ARBA00004251"/>
    </source>
</evidence>
<keyword evidence="9 12" id="KW-0472">Membrane</keyword>
<protein>
    <recommendedName>
        <fullName evidence="14">Leucine-rich repeat-containing N-terminal plant-type domain-containing protein</fullName>
    </recommendedName>
</protein>
<keyword evidence="11" id="KW-0325">Glycoprotein</keyword>
<dbReference type="PRINTS" id="PR00019">
    <property type="entry name" value="LEURICHRPT"/>
</dbReference>
<keyword evidence="7" id="KW-0677">Repeat</keyword>
<dbReference type="PROSITE" id="PS51450">
    <property type="entry name" value="LRR"/>
    <property type="match status" value="1"/>
</dbReference>
<dbReference type="Proteomes" id="UP001164929">
    <property type="component" value="Chromosome 1"/>
</dbReference>
<keyword evidence="8 12" id="KW-1133">Transmembrane helix</keyword>
<keyword evidence="6 13" id="KW-0732">Signal</keyword>
<feature type="domain" description="Leucine-rich repeat-containing N-terminal plant-type" evidence="14">
    <location>
        <begin position="42"/>
        <end position="91"/>
    </location>
</feature>
<dbReference type="Gene3D" id="3.80.10.10">
    <property type="entry name" value="Ribonuclease Inhibitor"/>
    <property type="match status" value="3"/>
</dbReference>
<dbReference type="PANTHER" id="PTHR48061">
    <property type="entry name" value="LEUCINE-RICH REPEAT RECEPTOR PROTEIN KINASE EMS1-LIKE-RELATED"/>
    <property type="match status" value="1"/>
</dbReference>
<sequence>MKNHCKIVLCFLFLCFSSPTNSTSLSSQSSSTHSISVQHCVDSERTALLQLKRDLLTAKPDSSFPQHPSSGSLLPSWKPNANCCSWEGVACHHVSGHVTSLDLSSHKLSGTFNSTNLLHLPFLEKLNLSNNNFPSSPFPSRLDLISNLTYLNLSNSGFSGQVPLEISRLTKLVSLDLSTYRLDSSKLEKPNFVRLVKDLRSLRELHLDGVNISGSICESLNQLSLLSKLDLSRNNLSSMFPKSIMLLSNLKTLDLSSNTPLSGTLPEFPIGSKLEVLSLMFTSFSGEIPYSIGNLQFLIKLDLRNCSFSGLIPSSLASLNQLVDLDLSSNKFLGWIPFLPPLPSLEKLLLSQNRLSGVLQDFERAFLSPLSVVDLSMNNFEGHIPNSFLELQNLTELKLFSNNFSGAINLSMIKSIESLAFLQLSDNSQLTIAYSSNLKLPQLQTLWFDSCNVSRIPSFLRNQDGLVELGLSNNKIQGILPKWISSVNLLSLSKNKFTGKLPVSFCNMNSLAILDISYNHLTGQIPQCLGNLSSALTVVNLRENQFSGSMLWNFTEECSLTTLNLYRNQLKGEIPASLGNCRGLKVLDLGDNQINDTFPFWLGKLPNLQVLILQSNRLHGSIGQPLTPNDFPKLHILDLSSNYFTGNLPSDYIGIWQSMKMKLNEKFLYMGGFYYRDWMTITNKGQRMENIHILTIFTVLDLSNNRFEGEIPEMIGDLKLLQVLNLSRNNLVGEIPTSLSKLAKLESLDLSQNKLTGEIPMQLTDLTFLSVFNLSYNRLVGRIPVANQFLTFTNDSYGGNLGLCGFPLSRKCRHLENDPSGKQQEDSGKKGTPFSWIFALVGYGVGMLLGLVIGYMLFWRTTRCSRWIELFFKAKKW</sequence>
<dbReference type="InterPro" id="IPR001611">
    <property type="entry name" value="Leu-rich_rpt"/>
</dbReference>
<evidence type="ECO:0000256" key="2">
    <source>
        <dbReference type="ARBA" id="ARBA00009592"/>
    </source>
</evidence>
<proteinExistence type="inferred from homology"/>
<keyword evidence="10" id="KW-0675">Receptor</keyword>
<dbReference type="Pfam" id="PF13855">
    <property type="entry name" value="LRR_8"/>
    <property type="match status" value="4"/>
</dbReference>
<dbReference type="SUPFAM" id="SSF52058">
    <property type="entry name" value="L domain-like"/>
    <property type="match status" value="1"/>
</dbReference>
<dbReference type="InterPro" id="IPR013210">
    <property type="entry name" value="LRR_N_plant-typ"/>
</dbReference>
<dbReference type="SMART" id="SM00369">
    <property type="entry name" value="LRR_TYP"/>
    <property type="match status" value="9"/>
</dbReference>
<name>A0AAD6RTU6_9ROSI</name>
<dbReference type="InterPro" id="IPR032675">
    <property type="entry name" value="LRR_dom_sf"/>
</dbReference>
<evidence type="ECO:0000256" key="6">
    <source>
        <dbReference type="ARBA" id="ARBA00022729"/>
    </source>
</evidence>
<comment type="caution">
    <text evidence="15">The sequence shown here is derived from an EMBL/GenBank/DDBJ whole genome shotgun (WGS) entry which is preliminary data.</text>
</comment>
<evidence type="ECO:0000256" key="13">
    <source>
        <dbReference type="SAM" id="SignalP"/>
    </source>
</evidence>
<dbReference type="PANTHER" id="PTHR48061:SF2">
    <property type="entry name" value="RECEPTOR LIKE PROTEIN 30-LIKE"/>
    <property type="match status" value="1"/>
</dbReference>
<keyword evidence="16" id="KW-1185">Reference proteome</keyword>
<evidence type="ECO:0000256" key="5">
    <source>
        <dbReference type="ARBA" id="ARBA00022692"/>
    </source>
</evidence>
<evidence type="ECO:0000256" key="11">
    <source>
        <dbReference type="ARBA" id="ARBA00023180"/>
    </source>
</evidence>
<dbReference type="EMBL" id="JAQIZT010000001">
    <property type="protein sequence ID" value="KAJ7015043.1"/>
    <property type="molecule type" value="Genomic_DNA"/>
</dbReference>
<evidence type="ECO:0000256" key="8">
    <source>
        <dbReference type="ARBA" id="ARBA00022989"/>
    </source>
</evidence>
<dbReference type="SUPFAM" id="SSF52047">
    <property type="entry name" value="RNI-like"/>
    <property type="match status" value="1"/>
</dbReference>
<organism evidence="15 16">
    <name type="scientific">Populus alba x Populus x berolinensis</name>
    <dbReference type="NCBI Taxonomy" id="444605"/>
    <lineage>
        <taxon>Eukaryota</taxon>
        <taxon>Viridiplantae</taxon>
        <taxon>Streptophyta</taxon>
        <taxon>Embryophyta</taxon>
        <taxon>Tracheophyta</taxon>
        <taxon>Spermatophyta</taxon>
        <taxon>Magnoliopsida</taxon>
        <taxon>eudicotyledons</taxon>
        <taxon>Gunneridae</taxon>
        <taxon>Pentapetalae</taxon>
        <taxon>rosids</taxon>
        <taxon>fabids</taxon>
        <taxon>Malpighiales</taxon>
        <taxon>Salicaceae</taxon>
        <taxon>Saliceae</taxon>
        <taxon>Populus</taxon>
    </lineage>
</organism>
<dbReference type="InterPro" id="IPR046956">
    <property type="entry name" value="RLP23-like"/>
</dbReference>
<dbReference type="FunFam" id="3.80.10.10:FF:000213">
    <property type="entry name" value="Tyrosine-sulfated glycopeptide receptor 1"/>
    <property type="match status" value="1"/>
</dbReference>
<dbReference type="InterPro" id="IPR003591">
    <property type="entry name" value="Leu-rich_rpt_typical-subtyp"/>
</dbReference>
<comment type="subcellular location">
    <subcellularLocation>
        <location evidence="1">Cell membrane</location>
        <topology evidence="1">Single-pass type I membrane protein</topology>
    </subcellularLocation>
</comment>
<evidence type="ECO:0000256" key="7">
    <source>
        <dbReference type="ARBA" id="ARBA00022737"/>
    </source>
</evidence>
<gene>
    <name evidence="15" type="ORF">NC653_004359</name>
</gene>
<comment type="similarity">
    <text evidence="2">Belongs to the RLP family.</text>
</comment>
<evidence type="ECO:0000313" key="16">
    <source>
        <dbReference type="Proteomes" id="UP001164929"/>
    </source>
</evidence>
<dbReference type="Pfam" id="PF00560">
    <property type="entry name" value="LRR_1"/>
    <property type="match status" value="4"/>
</dbReference>